<accession>A0A653AGR6</accession>
<evidence type="ECO:0000256" key="5">
    <source>
        <dbReference type="ARBA" id="ARBA00023157"/>
    </source>
</evidence>
<name>A0A653AGR6_9BACT</name>
<evidence type="ECO:0000256" key="3">
    <source>
        <dbReference type="ARBA" id="ARBA00022759"/>
    </source>
</evidence>
<dbReference type="Pfam" id="PF02265">
    <property type="entry name" value="S1-P1_nuclease"/>
    <property type="match status" value="1"/>
</dbReference>
<keyword evidence="1" id="KW-0540">Nuclease</keyword>
<dbReference type="EMBL" id="UPXZ01000037">
    <property type="protein sequence ID" value="VBB47208.1"/>
    <property type="molecule type" value="Genomic_DNA"/>
</dbReference>
<evidence type="ECO:0000313" key="7">
    <source>
        <dbReference type="EMBL" id="VBB47208.1"/>
    </source>
</evidence>
<dbReference type="SUPFAM" id="SSF48537">
    <property type="entry name" value="Phospholipase C/P1 nuclease"/>
    <property type="match status" value="1"/>
</dbReference>
<gene>
    <name evidence="7" type="ORF">TRIP_D420100</name>
</gene>
<dbReference type="GO" id="GO:0006308">
    <property type="term" value="P:DNA catabolic process"/>
    <property type="evidence" value="ECO:0007669"/>
    <property type="project" value="InterPro"/>
</dbReference>
<evidence type="ECO:0000256" key="4">
    <source>
        <dbReference type="ARBA" id="ARBA00022801"/>
    </source>
</evidence>
<sequence length="260" mass="30924">MKRLLFTSVLFAVLVLNTFAYDMIGHRTVADIAYHNLNIEVKKQVDNLLGIHGLIYFSTWADDMRNDSTYAYSYNWHFQNLPDSLTTQDLQNLWNNPLSQGEHLFFAIQKMIERLKKDKNDTEALKFLVHFLGDLHQPFHLGREGDRGGNDIQTKWFGQNIRVHQLWDTNLIEHQGYSYTEYSQYLQDKYSKQKSDFKNVSIFQSIQAVYALRQELYTYDYAKMHYYEYNFKYKDKLDEMLYRAGIQLANILNKIYTAAR</sequence>
<dbReference type="InterPro" id="IPR008947">
    <property type="entry name" value="PLipase_C/P1_nuclease_dom_sf"/>
</dbReference>
<keyword evidence="2" id="KW-0479">Metal-binding</keyword>
<keyword evidence="3" id="KW-0255">Endonuclease</keyword>
<dbReference type="PANTHER" id="PTHR33146">
    <property type="entry name" value="ENDONUCLEASE 4"/>
    <property type="match status" value="1"/>
</dbReference>
<dbReference type="GO" id="GO:0046872">
    <property type="term" value="F:metal ion binding"/>
    <property type="evidence" value="ECO:0007669"/>
    <property type="project" value="UniProtKB-KW"/>
</dbReference>
<dbReference type="AlphaFoldDB" id="A0A653AGR6"/>
<evidence type="ECO:0000256" key="6">
    <source>
        <dbReference type="ARBA" id="ARBA00023180"/>
    </source>
</evidence>
<dbReference type="InterPro" id="IPR003154">
    <property type="entry name" value="S1/P1nuclease"/>
</dbReference>
<keyword evidence="5" id="KW-1015">Disulfide bond</keyword>
<reference evidence="7" key="1">
    <citation type="submission" date="2018-07" db="EMBL/GenBank/DDBJ databases">
        <authorList>
            <consortium name="Genoscope - CEA"/>
            <person name="William W."/>
        </authorList>
    </citation>
    <scope>NUCLEOTIDE SEQUENCE</scope>
    <source>
        <strain evidence="7">IK1</strain>
    </source>
</reference>
<dbReference type="GO" id="GO:0004519">
    <property type="term" value="F:endonuclease activity"/>
    <property type="evidence" value="ECO:0007669"/>
    <property type="project" value="UniProtKB-KW"/>
</dbReference>
<dbReference type="GO" id="GO:0016788">
    <property type="term" value="F:hydrolase activity, acting on ester bonds"/>
    <property type="evidence" value="ECO:0007669"/>
    <property type="project" value="InterPro"/>
</dbReference>
<dbReference type="GO" id="GO:0003676">
    <property type="term" value="F:nucleic acid binding"/>
    <property type="evidence" value="ECO:0007669"/>
    <property type="project" value="InterPro"/>
</dbReference>
<evidence type="ECO:0000256" key="1">
    <source>
        <dbReference type="ARBA" id="ARBA00022722"/>
    </source>
</evidence>
<proteinExistence type="predicted"/>
<keyword evidence="4" id="KW-0378">Hydrolase</keyword>
<dbReference type="CDD" id="cd11010">
    <property type="entry name" value="S1-P1_nuclease"/>
    <property type="match status" value="1"/>
</dbReference>
<dbReference type="PANTHER" id="PTHR33146:SF26">
    <property type="entry name" value="ENDONUCLEASE 4"/>
    <property type="match status" value="1"/>
</dbReference>
<evidence type="ECO:0000256" key="2">
    <source>
        <dbReference type="ARBA" id="ARBA00022723"/>
    </source>
</evidence>
<keyword evidence="6" id="KW-0325">Glycoprotein</keyword>
<protein>
    <submittedName>
        <fullName evidence="7">S1/P1 nuclease</fullName>
    </submittedName>
</protein>
<organism evidence="7">
    <name type="scientific">uncultured Paludibacter sp</name>
    <dbReference type="NCBI Taxonomy" id="497635"/>
    <lineage>
        <taxon>Bacteria</taxon>
        <taxon>Pseudomonadati</taxon>
        <taxon>Bacteroidota</taxon>
        <taxon>Bacteroidia</taxon>
        <taxon>Bacteroidales</taxon>
        <taxon>Paludibacteraceae</taxon>
        <taxon>Paludibacter</taxon>
        <taxon>environmental samples</taxon>
    </lineage>
</organism>
<dbReference type="Gene3D" id="1.10.575.10">
    <property type="entry name" value="P1 Nuclease"/>
    <property type="match status" value="1"/>
</dbReference>